<evidence type="ECO:0000259" key="2">
    <source>
        <dbReference type="PROSITE" id="PS50076"/>
    </source>
</evidence>
<keyword evidence="4" id="KW-1185">Reference proteome</keyword>
<accession>A0A9N9I3U0</accession>
<reference evidence="3" key="1">
    <citation type="submission" date="2021-06" db="EMBL/GenBank/DDBJ databases">
        <authorList>
            <person name="Kallberg Y."/>
            <person name="Tangrot J."/>
            <person name="Rosling A."/>
        </authorList>
    </citation>
    <scope>NUCLEOTIDE SEQUENCE</scope>
    <source>
        <strain evidence="3">IN212</strain>
    </source>
</reference>
<dbReference type="SUPFAM" id="SSF46565">
    <property type="entry name" value="Chaperone J-domain"/>
    <property type="match status" value="1"/>
</dbReference>
<dbReference type="AlphaFoldDB" id="A0A9N9I3U0"/>
<dbReference type="InterPro" id="IPR036869">
    <property type="entry name" value="J_dom_sf"/>
</dbReference>
<dbReference type="InterPro" id="IPR001623">
    <property type="entry name" value="DnaJ_domain"/>
</dbReference>
<dbReference type="Gene3D" id="1.10.287.110">
    <property type="entry name" value="DnaJ domain"/>
    <property type="match status" value="1"/>
</dbReference>
<evidence type="ECO:0000256" key="1">
    <source>
        <dbReference type="SAM" id="MobiDB-lite"/>
    </source>
</evidence>
<dbReference type="EMBL" id="CAJVPZ010024328">
    <property type="protein sequence ID" value="CAG8718807.1"/>
    <property type="molecule type" value="Genomic_DNA"/>
</dbReference>
<dbReference type="CDD" id="cd06257">
    <property type="entry name" value="DnaJ"/>
    <property type="match status" value="1"/>
</dbReference>
<dbReference type="Pfam" id="PF00226">
    <property type="entry name" value="DnaJ"/>
    <property type="match status" value="1"/>
</dbReference>
<dbReference type="PROSITE" id="PS50076">
    <property type="entry name" value="DNAJ_2"/>
    <property type="match status" value="1"/>
</dbReference>
<dbReference type="PRINTS" id="PR00625">
    <property type="entry name" value="JDOMAIN"/>
</dbReference>
<name>A0A9N9I3U0_9GLOM</name>
<feature type="domain" description="J" evidence="2">
    <location>
        <begin position="1"/>
        <end position="56"/>
    </location>
</feature>
<feature type="non-terminal residue" evidence="3">
    <location>
        <position position="1"/>
    </location>
</feature>
<gene>
    <name evidence="3" type="ORF">RFULGI_LOCUS11317</name>
</gene>
<feature type="region of interest" description="Disordered" evidence="1">
    <location>
        <begin position="55"/>
        <end position="77"/>
    </location>
</feature>
<dbReference type="OrthoDB" id="10250354at2759"/>
<dbReference type="SMART" id="SM00271">
    <property type="entry name" value="DnaJ"/>
    <property type="match status" value="1"/>
</dbReference>
<dbReference type="PANTHER" id="PTHR24074">
    <property type="entry name" value="CO-CHAPERONE PROTEIN DJLA"/>
    <property type="match status" value="1"/>
</dbReference>
<comment type="caution">
    <text evidence="3">The sequence shown here is derived from an EMBL/GenBank/DDBJ whole genome shotgun (WGS) entry which is preliminary data.</text>
</comment>
<evidence type="ECO:0000313" key="4">
    <source>
        <dbReference type="Proteomes" id="UP000789396"/>
    </source>
</evidence>
<protein>
    <submittedName>
        <fullName evidence="3">11735_t:CDS:1</fullName>
    </submittedName>
</protein>
<organism evidence="3 4">
    <name type="scientific">Racocetra fulgida</name>
    <dbReference type="NCBI Taxonomy" id="60492"/>
    <lineage>
        <taxon>Eukaryota</taxon>
        <taxon>Fungi</taxon>
        <taxon>Fungi incertae sedis</taxon>
        <taxon>Mucoromycota</taxon>
        <taxon>Glomeromycotina</taxon>
        <taxon>Glomeromycetes</taxon>
        <taxon>Diversisporales</taxon>
        <taxon>Gigasporaceae</taxon>
        <taxon>Racocetra</taxon>
    </lineage>
</organism>
<evidence type="ECO:0000313" key="3">
    <source>
        <dbReference type="EMBL" id="CAG8718807.1"/>
    </source>
</evidence>
<proteinExistence type="predicted"/>
<dbReference type="InterPro" id="IPR050817">
    <property type="entry name" value="DjlA_DnaK_co-chaperone"/>
</dbReference>
<sequence>IKTMSTLNDIKKAYRKLVLLYHPDKNINKPLSEREKAEKKFKLIQEAYKYLIANHKDPKPLKKKKASKSKKETTNNKKSIKITKEFKEIFKDAIDKKIDEYVEKLFSDILK</sequence>
<dbReference type="Proteomes" id="UP000789396">
    <property type="component" value="Unassembled WGS sequence"/>
</dbReference>